<dbReference type="GO" id="GO:0004497">
    <property type="term" value="F:monooxygenase activity"/>
    <property type="evidence" value="ECO:0007669"/>
    <property type="project" value="UniProtKB-KW"/>
</dbReference>
<comment type="caution">
    <text evidence="6">The sequence shown here is derived from an EMBL/GenBank/DDBJ whole genome shotgun (WGS) entry which is preliminary data.</text>
</comment>
<dbReference type="Gene3D" id="3.20.20.30">
    <property type="entry name" value="Luciferase-like domain"/>
    <property type="match status" value="1"/>
</dbReference>
<reference evidence="6 7" key="1">
    <citation type="submission" date="2019-03" db="EMBL/GenBank/DDBJ databases">
        <title>Sequencing the genomes of 1000 actinobacteria strains.</title>
        <authorList>
            <person name="Klenk H.-P."/>
        </authorList>
    </citation>
    <scope>NUCLEOTIDE SEQUENCE [LARGE SCALE GENOMIC DNA]</scope>
    <source>
        <strain evidence="6 7">DSM 44969</strain>
    </source>
</reference>
<dbReference type="Pfam" id="PF00296">
    <property type="entry name" value="Bac_luciferase"/>
    <property type="match status" value="1"/>
</dbReference>
<dbReference type="InterPro" id="IPR051260">
    <property type="entry name" value="Diverse_substr_monoxygenases"/>
</dbReference>
<dbReference type="PANTHER" id="PTHR30011">
    <property type="entry name" value="ALKANESULFONATE MONOOXYGENASE-RELATED"/>
    <property type="match status" value="1"/>
</dbReference>
<organism evidence="6 7">
    <name type="scientific">Pseudonocardia endophytica</name>
    <dbReference type="NCBI Taxonomy" id="401976"/>
    <lineage>
        <taxon>Bacteria</taxon>
        <taxon>Bacillati</taxon>
        <taxon>Actinomycetota</taxon>
        <taxon>Actinomycetes</taxon>
        <taxon>Pseudonocardiales</taxon>
        <taxon>Pseudonocardiaceae</taxon>
        <taxon>Pseudonocardia</taxon>
    </lineage>
</organism>
<keyword evidence="7" id="KW-1185">Reference proteome</keyword>
<dbReference type="PANTHER" id="PTHR30011:SF16">
    <property type="entry name" value="C2H2 FINGER DOMAIN TRANSCRIPTION FACTOR (EUROFUNG)-RELATED"/>
    <property type="match status" value="1"/>
</dbReference>
<evidence type="ECO:0000313" key="7">
    <source>
        <dbReference type="Proteomes" id="UP000295560"/>
    </source>
</evidence>
<dbReference type="OrthoDB" id="5241778at2"/>
<keyword evidence="2" id="KW-0288">FMN</keyword>
<name>A0A4R1I539_PSEEN</name>
<keyword evidence="4 6" id="KW-0503">Monooxygenase</keyword>
<accession>A0A4R1I539</accession>
<dbReference type="RefSeq" id="WP_132421473.1">
    <property type="nucleotide sequence ID" value="NZ_SMFZ01000001.1"/>
</dbReference>
<protein>
    <submittedName>
        <fullName evidence="6">Alkanesulfonate monooxygenase SsuD/methylene tetrahydromethanopterin reductase-like flavin-dependent oxidoreductase (Luciferase family)</fullName>
    </submittedName>
</protein>
<dbReference type="Proteomes" id="UP000295560">
    <property type="component" value="Unassembled WGS sequence"/>
</dbReference>
<dbReference type="InterPro" id="IPR011251">
    <property type="entry name" value="Luciferase-like_dom"/>
</dbReference>
<keyword evidence="3" id="KW-0560">Oxidoreductase</keyword>
<feature type="domain" description="Luciferase-like" evidence="5">
    <location>
        <begin position="19"/>
        <end position="211"/>
    </location>
</feature>
<dbReference type="InterPro" id="IPR036661">
    <property type="entry name" value="Luciferase-like_sf"/>
</dbReference>
<gene>
    <name evidence="6" type="ORF">EV378_0940</name>
</gene>
<dbReference type="GO" id="GO:0016705">
    <property type="term" value="F:oxidoreductase activity, acting on paired donors, with incorporation or reduction of molecular oxygen"/>
    <property type="evidence" value="ECO:0007669"/>
    <property type="project" value="InterPro"/>
</dbReference>
<sequence length="279" mass="29075">MGGERAFRFGVVATPRAGGRAWRETVRRLAGLGYGSVLMPDGVGLPSPFPALAMAATVDEGLRVGTFVAATPLRSGPTAAWEAWSLTALTDGRFELGIGTGIPQSVGQGAALLGGDELTARQRLGRVEETLGALREREEQRSGTRTPVLIAAGGPRSRALAAREADTVTLATAPDTPASEVATLVADVRERAGARGADIEFAANTFVVGDDVPPEMARWTGVDPARLAERDALTILPGDPRRAADEIRRRRADVGISYVLVPETFAATLAPAVAELAGS</sequence>
<dbReference type="AlphaFoldDB" id="A0A4R1I539"/>
<evidence type="ECO:0000256" key="1">
    <source>
        <dbReference type="ARBA" id="ARBA00022630"/>
    </source>
</evidence>
<dbReference type="SUPFAM" id="SSF51679">
    <property type="entry name" value="Bacterial luciferase-like"/>
    <property type="match status" value="1"/>
</dbReference>
<proteinExistence type="predicted"/>
<evidence type="ECO:0000259" key="5">
    <source>
        <dbReference type="Pfam" id="PF00296"/>
    </source>
</evidence>
<evidence type="ECO:0000256" key="3">
    <source>
        <dbReference type="ARBA" id="ARBA00023002"/>
    </source>
</evidence>
<keyword evidence="1" id="KW-0285">Flavoprotein</keyword>
<evidence type="ECO:0000313" key="6">
    <source>
        <dbReference type="EMBL" id="TCK25142.1"/>
    </source>
</evidence>
<evidence type="ECO:0000256" key="2">
    <source>
        <dbReference type="ARBA" id="ARBA00022643"/>
    </source>
</evidence>
<dbReference type="EMBL" id="SMFZ01000001">
    <property type="protein sequence ID" value="TCK25142.1"/>
    <property type="molecule type" value="Genomic_DNA"/>
</dbReference>
<evidence type="ECO:0000256" key="4">
    <source>
        <dbReference type="ARBA" id="ARBA00023033"/>
    </source>
</evidence>